<organism evidence="1 2">
    <name type="scientific">Trifolium pratense</name>
    <name type="common">Red clover</name>
    <dbReference type="NCBI Taxonomy" id="57577"/>
    <lineage>
        <taxon>Eukaryota</taxon>
        <taxon>Viridiplantae</taxon>
        <taxon>Streptophyta</taxon>
        <taxon>Embryophyta</taxon>
        <taxon>Tracheophyta</taxon>
        <taxon>Spermatophyta</taxon>
        <taxon>Magnoliopsida</taxon>
        <taxon>eudicotyledons</taxon>
        <taxon>Gunneridae</taxon>
        <taxon>Pentapetalae</taxon>
        <taxon>rosids</taxon>
        <taxon>fabids</taxon>
        <taxon>Fabales</taxon>
        <taxon>Fabaceae</taxon>
        <taxon>Papilionoideae</taxon>
        <taxon>50 kb inversion clade</taxon>
        <taxon>NPAAA clade</taxon>
        <taxon>Hologalegina</taxon>
        <taxon>IRL clade</taxon>
        <taxon>Trifolieae</taxon>
        <taxon>Trifolium</taxon>
    </lineage>
</organism>
<reference evidence="1 2" key="2">
    <citation type="journal article" date="2017" name="Front. Plant Sci.">
        <title>Gene Classification and Mining of Molecular Markers Useful in Red Clover (Trifolium pratense) Breeding.</title>
        <authorList>
            <person name="Istvanek J."/>
            <person name="Dluhosova J."/>
            <person name="Dluhos P."/>
            <person name="Patkova L."/>
            <person name="Nedelnik J."/>
            <person name="Repkova J."/>
        </authorList>
    </citation>
    <scope>NUCLEOTIDE SEQUENCE [LARGE SCALE GENOMIC DNA]</scope>
    <source>
        <strain evidence="2">cv. Tatra</strain>
        <tissue evidence="1">Young leaves</tissue>
    </source>
</reference>
<proteinExistence type="predicted"/>
<sequence length="71" mass="7539">VSQTLRSDASTKACGGLPASTVMESPWIIFEAFCQFTPRRCRLALRATLGSASLRPGVYSLHPGAMGQPSV</sequence>
<feature type="non-terminal residue" evidence="1">
    <location>
        <position position="1"/>
    </location>
</feature>
<evidence type="ECO:0000313" key="1">
    <source>
        <dbReference type="EMBL" id="PNX73480.1"/>
    </source>
</evidence>
<dbReference type="Proteomes" id="UP000236291">
    <property type="component" value="Unassembled WGS sequence"/>
</dbReference>
<dbReference type="AlphaFoldDB" id="A0A2K3L4L3"/>
<dbReference type="EMBL" id="ASHM01026106">
    <property type="protein sequence ID" value="PNX73480.1"/>
    <property type="molecule type" value="Genomic_DNA"/>
</dbReference>
<name>A0A2K3L4L3_TRIPR</name>
<accession>A0A2K3L4L3</accession>
<comment type="caution">
    <text evidence="1">The sequence shown here is derived from an EMBL/GenBank/DDBJ whole genome shotgun (WGS) entry which is preliminary data.</text>
</comment>
<evidence type="ECO:0000313" key="2">
    <source>
        <dbReference type="Proteomes" id="UP000236291"/>
    </source>
</evidence>
<reference evidence="1 2" key="1">
    <citation type="journal article" date="2014" name="Am. J. Bot.">
        <title>Genome assembly and annotation for red clover (Trifolium pratense; Fabaceae).</title>
        <authorList>
            <person name="Istvanek J."/>
            <person name="Jaros M."/>
            <person name="Krenek A."/>
            <person name="Repkova J."/>
        </authorList>
    </citation>
    <scope>NUCLEOTIDE SEQUENCE [LARGE SCALE GENOMIC DNA]</scope>
    <source>
        <strain evidence="2">cv. Tatra</strain>
        <tissue evidence="1">Young leaves</tissue>
    </source>
</reference>
<gene>
    <name evidence="1" type="ORF">L195_g029382</name>
</gene>
<protein>
    <submittedName>
        <fullName evidence="1">Uncharacterized protein</fullName>
    </submittedName>
</protein>